<dbReference type="EMBL" id="QXFW01001000">
    <property type="protein sequence ID" value="KAE8998462.1"/>
    <property type="molecule type" value="Genomic_DNA"/>
</dbReference>
<evidence type="ECO:0000313" key="8">
    <source>
        <dbReference type="Proteomes" id="UP000440732"/>
    </source>
</evidence>
<feature type="region of interest" description="Disordered" evidence="1">
    <location>
        <begin position="47"/>
        <end position="110"/>
    </location>
</feature>
<evidence type="ECO:0000313" key="4">
    <source>
        <dbReference type="EMBL" id="KAE9133250.1"/>
    </source>
</evidence>
<dbReference type="Proteomes" id="UP000440732">
    <property type="component" value="Unassembled WGS sequence"/>
</dbReference>
<evidence type="ECO:0000313" key="6">
    <source>
        <dbReference type="EMBL" id="KAE9214684.1"/>
    </source>
</evidence>
<dbReference type="EMBL" id="QXGC01000978">
    <property type="protein sequence ID" value="KAE9214684.1"/>
    <property type="molecule type" value="Genomic_DNA"/>
</dbReference>
<gene>
    <name evidence="6" type="ORF">PF004_g14976</name>
    <name evidence="5" type="ORF">PF005_g16034</name>
    <name evidence="4" type="ORF">PF006_g15076</name>
    <name evidence="3" type="ORF">PF007_g16328</name>
    <name evidence="2" type="ORF">PF011_g15047</name>
</gene>
<dbReference type="Proteomes" id="UP000460718">
    <property type="component" value="Unassembled WGS sequence"/>
</dbReference>
<dbReference type="EMBL" id="QXGA01000978">
    <property type="protein sequence ID" value="KAE9133250.1"/>
    <property type="molecule type" value="Genomic_DNA"/>
</dbReference>
<dbReference type="EMBL" id="QXGB01001025">
    <property type="protein sequence ID" value="KAE9198718.1"/>
    <property type="molecule type" value="Genomic_DNA"/>
</dbReference>
<evidence type="ECO:0000256" key="1">
    <source>
        <dbReference type="SAM" id="MobiDB-lite"/>
    </source>
</evidence>
<dbReference type="PANTHER" id="PTHR35796">
    <property type="entry name" value="HYPOTHETICAL CYTOSOLIC PROTEIN"/>
    <property type="match status" value="1"/>
</dbReference>
<dbReference type="OrthoDB" id="128190at2759"/>
<sequence>MAFLAEDEDAMCAFEAALSFVDSFSVHENVPEFAALAETIAAPSPVANGLEMPAPNDESDAHSAGTEDSAVNATSQGPRHTSVLSNSSRASGTAARPISEVVKARRRAADNARKRELRKAGIYSDPNRARNERKLEIAYLREKRIETGAKRVGTRGRREKAERENVRLKIVLEGQIKVAKSLESLLLKRAQQQIAECSSSIRRPGDIMCPSGRTLDFRAEAADFQELLEYLDVAYSEVDAVLAGNGLDAMEMTQQELHMREGVDGMYLEVFSNKVMPFGLHATAEATWNYFKGSEKHRGNLSAKAAQSLDTPYTIIEHFSKELFAGNSSTDVRVKQIIRRYVEADRELVVWVATITPIEIKRKALAGLMSHHRNYAVIKRAKASTSEQELSLLQLVSHVTLDTKEGTIYDPKYIRVLTDFLLSNAAGNIKADQELIENVLMDQTLHH</sequence>
<evidence type="ECO:0000313" key="2">
    <source>
        <dbReference type="EMBL" id="KAE8998462.1"/>
    </source>
</evidence>
<dbReference type="Proteomes" id="UP000476176">
    <property type="component" value="Unassembled WGS sequence"/>
</dbReference>
<accession>A0A6A3JXD6</accession>
<protein>
    <submittedName>
        <fullName evidence="2">Uncharacterized protein</fullName>
    </submittedName>
</protein>
<evidence type="ECO:0000313" key="9">
    <source>
        <dbReference type="Proteomes" id="UP000441208"/>
    </source>
</evidence>
<dbReference type="EMBL" id="QXFZ01001044">
    <property type="protein sequence ID" value="KAE9098264.1"/>
    <property type="molecule type" value="Genomic_DNA"/>
</dbReference>
<dbReference type="PANTHER" id="PTHR35796:SF3">
    <property type="entry name" value="BHLH DOMAIN-CONTAINING PROTEIN"/>
    <property type="match status" value="1"/>
</dbReference>
<evidence type="ECO:0000313" key="11">
    <source>
        <dbReference type="Proteomes" id="UP000476176"/>
    </source>
</evidence>
<evidence type="ECO:0000313" key="3">
    <source>
        <dbReference type="EMBL" id="KAE9098264.1"/>
    </source>
</evidence>
<comment type="caution">
    <text evidence="2">The sequence shown here is derived from an EMBL/GenBank/DDBJ whole genome shotgun (WGS) entry which is preliminary data.</text>
</comment>
<reference evidence="10 11" key="1">
    <citation type="submission" date="2018-09" db="EMBL/GenBank/DDBJ databases">
        <title>Genomic investigation of the strawberry pathogen Phytophthora fragariae indicates pathogenicity is determined by transcriptional variation in three key races.</title>
        <authorList>
            <person name="Adams T.M."/>
            <person name="Armitage A.D."/>
            <person name="Sobczyk M.K."/>
            <person name="Bates H.J."/>
            <person name="Dunwell J.M."/>
            <person name="Nellist C.F."/>
            <person name="Harrison R.J."/>
        </authorList>
    </citation>
    <scope>NUCLEOTIDE SEQUENCE [LARGE SCALE GENOMIC DNA]</scope>
    <source>
        <strain evidence="6 11">BC-23</strain>
        <strain evidence="5 7">NOV-27</strain>
        <strain evidence="4 8">NOV-5</strain>
        <strain evidence="3 9">NOV-71</strain>
        <strain evidence="2 10">SCRP245</strain>
    </source>
</reference>
<dbReference type="Proteomes" id="UP000433483">
    <property type="component" value="Unassembled WGS sequence"/>
</dbReference>
<dbReference type="AlphaFoldDB" id="A0A6A3JXD6"/>
<dbReference type="Proteomes" id="UP000441208">
    <property type="component" value="Unassembled WGS sequence"/>
</dbReference>
<evidence type="ECO:0000313" key="5">
    <source>
        <dbReference type="EMBL" id="KAE9198718.1"/>
    </source>
</evidence>
<keyword evidence="7" id="KW-1185">Reference proteome</keyword>
<name>A0A6A3JXD6_9STRA</name>
<feature type="compositionally biased region" description="Polar residues" evidence="1">
    <location>
        <begin position="69"/>
        <end position="91"/>
    </location>
</feature>
<organism evidence="2 10">
    <name type="scientific">Phytophthora fragariae</name>
    <dbReference type="NCBI Taxonomy" id="53985"/>
    <lineage>
        <taxon>Eukaryota</taxon>
        <taxon>Sar</taxon>
        <taxon>Stramenopiles</taxon>
        <taxon>Oomycota</taxon>
        <taxon>Peronosporomycetes</taxon>
        <taxon>Peronosporales</taxon>
        <taxon>Peronosporaceae</taxon>
        <taxon>Phytophthora</taxon>
    </lineage>
</organism>
<evidence type="ECO:0000313" key="7">
    <source>
        <dbReference type="Proteomes" id="UP000433483"/>
    </source>
</evidence>
<proteinExistence type="predicted"/>
<evidence type="ECO:0000313" key="10">
    <source>
        <dbReference type="Proteomes" id="UP000460718"/>
    </source>
</evidence>